<dbReference type="PROSITE" id="PS50202">
    <property type="entry name" value="MSP"/>
    <property type="match status" value="1"/>
</dbReference>
<evidence type="ECO:0000313" key="8">
    <source>
        <dbReference type="EMBL" id="CDM85961.1"/>
    </source>
</evidence>
<dbReference type="InterPro" id="IPR008962">
    <property type="entry name" value="PapD-like_sf"/>
</dbReference>
<gene>
    <name evidence="8" type="ORF">TRAES_3BF072300130CFD_c1</name>
</gene>
<dbReference type="PROSITE" id="PS50011">
    <property type="entry name" value="PROTEIN_KINASE_DOM"/>
    <property type="match status" value="1"/>
</dbReference>
<dbReference type="EMBL" id="HG670306">
    <property type="protein sequence ID" value="CDM85961.1"/>
    <property type="molecule type" value="Genomic_DNA"/>
</dbReference>
<dbReference type="PANTHER" id="PTHR19876">
    <property type="entry name" value="COATOMER"/>
    <property type="match status" value="1"/>
</dbReference>
<dbReference type="CDD" id="cd00200">
    <property type="entry name" value="WD40"/>
    <property type="match status" value="1"/>
</dbReference>
<feature type="repeat" description="WD" evidence="5">
    <location>
        <begin position="649"/>
        <end position="690"/>
    </location>
</feature>
<dbReference type="InterPro" id="IPR036322">
    <property type="entry name" value="WD40_repeat_dom_sf"/>
</dbReference>
<dbReference type="PANTHER" id="PTHR19876:SF68">
    <property type="entry name" value="COATOMER SUBUNIT BETA'-2"/>
    <property type="match status" value="1"/>
</dbReference>
<evidence type="ECO:0000256" key="3">
    <source>
        <dbReference type="ARBA" id="ARBA00022737"/>
    </source>
</evidence>
<organism evidence="8">
    <name type="scientific">Triticum aestivum</name>
    <name type="common">Wheat</name>
    <dbReference type="NCBI Taxonomy" id="4565"/>
    <lineage>
        <taxon>Eukaryota</taxon>
        <taxon>Viridiplantae</taxon>
        <taxon>Streptophyta</taxon>
        <taxon>Embryophyta</taxon>
        <taxon>Tracheophyta</taxon>
        <taxon>Spermatophyta</taxon>
        <taxon>Magnoliopsida</taxon>
        <taxon>Liliopsida</taxon>
        <taxon>Poales</taxon>
        <taxon>Poaceae</taxon>
        <taxon>BOP clade</taxon>
        <taxon>Pooideae</taxon>
        <taxon>Triticodae</taxon>
        <taxon>Triticeae</taxon>
        <taxon>Triticinae</taxon>
        <taxon>Triticum</taxon>
    </lineage>
</organism>
<feature type="domain" description="MSP" evidence="7">
    <location>
        <begin position="312"/>
        <end position="447"/>
    </location>
</feature>
<feature type="repeat" description="WD" evidence="5">
    <location>
        <begin position="526"/>
        <end position="551"/>
    </location>
</feature>
<dbReference type="Pfam" id="PF00635">
    <property type="entry name" value="Motile_Sperm"/>
    <property type="match status" value="1"/>
</dbReference>
<feature type="domain" description="Protein kinase" evidence="6">
    <location>
        <begin position="32"/>
        <end position="319"/>
    </location>
</feature>
<dbReference type="AlphaFoldDB" id="A0A077S7C8"/>
<evidence type="ECO:0000256" key="5">
    <source>
        <dbReference type="PROSITE-ProRule" id="PRU00221"/>
    </source>
</evidence>
<dbReference type="PRINTS" id="PR00320">
    <property type="entry name" value="GPROTEINBRPT"/>
</dbReference>
<dbReference type="InterPro" id="IPR050844">
    <property type="entry name" value="Coatomer_complex_subunit"/>
</dbReference>
<dbReference type="SUPFAM" id="SSF50978">
    <property type="entry name" value="WD40 repeat-like"/>
    <property type="match status" value="1"/>
</dbReference>
<evidence type="ECO:0000256" key="2">
    <source>
        <dbReference type="ARBA" id="ARBA00022574"/>
    </source>
</evidence>
<dbReference type="GO" id="GO:0004672">
    <property type="term" value="F:protein kinase activity"/>
    <property type="evidence" value="ECO:0007669"/>
    <property type="project" value="InterPro"/>
</dbReference>
<name>A0A077S7C8_WHEAT</name>
<evidence type="ECO:0000259" key="7">
    <source>
        <dbReference type="PROSITE" id="PS50202"/>
    </source>
</evidence>
<dbReference type="GO" id="GO:0005524">
    <property type="term" value="F:ATP binding"/>
    <property type="evidence" value="ECO:0007669"/>
    <property type="project" value="InterPro"/>
</dbReference>
<dbReference type="Gene3D" id="2.60.40.10">
    <property type="entry name" value="Immunoglobulins"/>
    <property type="match status" value="1"/>
</dbReference>
<keyword evidence="3" id="KW-0677">Repeat</keyword>
<accession>A0A077S7C8</accession>
<dbReference type="Gene3D" id="3.30.200.20">
    <property type="entry name" value="Phosphorylase Kinase, domain 1"/>
    <property type="match status" value="1"/>
</dbReference>
<evidence type="ECO:0000259" key="6">
    <source>
        <dbReference type="PROSITE" id="PS50011"/>
    </source>
</evidence>
<dbReference type="PROSITE" id="PS00678">
    <property type="entry name" value="WD_REPEATS_1"/>
    <property type="match status" value="1"/>
</dbReference>
<feature type="repeat" description="WD" evidence="5">
    <location>
        <begin position="562"/>
        <end position="604"/>
    </location>
</feature>
<comment type="subcellular location">
    <subcellularLocation>
        <location evidence="1">Cytoplasmic vesicle membrane</location>
    </subcellularLocation>
</comment>
<evidence type="ECO:0000256" key="1">
    <source>
        <dbReference type="ARBA" id="ARBA00004156"/>
    </source>
</evidence>
<dbReference type="PROSITE" id="PS50294">
    <property type="entry name" value="WD_REPEATS_REGION"/>
    <property type="match status" value="4"/>
</dbReference>
<dbReference type="PROSITE" id="PS50082">
    <property type="entry name" value="WD_REPEATS_2"/>
    <property type="match status" value="4"/>
</dbReference>
<dbReference type="Gene3D" id="2.130.10.10">
    <property type="entry name" value="YVTN repeat-like/Quinoprotein amine dehydrogenase"/>
    <property type="match status" value="1"/>
</dbReference>
<dbReference type="Pfam" id="PF00069">
    <property type="entry name" value="Pkinase"/>
    <property type="match status" value="1"/>
</dbReference>
<dbReference type="InterPro" id="IPR011009">
    <property type="entry name" value="Kinase-like_dom_sf"/>
</dbReference>
<dbReference type="SMART" id="SM00320">
    <property type="entry name" value="WD40"/>
    <property type="match status" value="5"/>
</dbReference>
<dbReference type="Gene3D" id="1.10.510.10">
    <property type="entry name" value="Transferase(Phosphotransferase) domain 1"/>
    <property type="match status" value="1"/>
</dbReference>
<evidence type="ECO:0008006" key="9">
    <source>
        <dbReference type="Google" id="ProtNLM"/>
    </source>
</evidence>
<dbReference type="InterPro" id="IPR019775">
    <property type="entry name" value="WD40_repeat_CS"/>
</dbReference>
<dbReference type="InterPro" id="IPR000535">
    <property type="entry name" value="MSP_dom"/>
</dbReference>
<dbReference type="HOGENOM" id="CLU_000288_121_2_1"/>
<dbReference type="InterPro" id="IPR001680">
    <property type="entry name" value="WD40_rpt"/>
</dbReference>
<dbReference type="InterPro" id="IPR000719">
    <property type="entry name" value="Prot_kinase_dom"/>
</dbReference>
<sequence length="732" mass="82247">MASESSRCKSIDGRAKLKEVPLQLLKRITNDFSVERILSSGGSVYKGILEDGEVVAVKKLQENTLVADDKAFIKEVTSVAALIKHENALQLVGFCHGKKKKLVPSDNKFITAEVTQSSLCYEHLPTGSLERNLFEVPTKMDWETRFKIIKGVCNGLLFLHSTSIVHMDLNPGNILLDNNMRPKIADFALSRLFCHEATRLCTQTVVGSYGYMAPEYLYRGEISTRSDIYSLGMLIIEITAEEKNLSRKEKQPSGRTFIDNVRKTWTREHIASLYSSSPPQHLHEVEACIEIGLKCTSIDRRSRPSIEEIVETLNGLPQIGCDGLLSLQSRRVNFPMEPRRLTSSSVYLVNNTDALIAFRLATELPRRYLTKLPFCGIVPPKCANTFTLITREQKKPPPSNSDDCLILQSRTAHNENMDNVYPANYAALFLDTAADEVQEAKIVVACETETIPDQIIDGQNYREDLDKQPEGLCLHLELPNTVHSAKFIGREEWFVVGSGDGYIYVCDYNTMEEVVDMIEAHDGHRIMCLAVSPTQPFVLSASDDHTIKLWDWAKEWQCTRTFEGHYDTVTRVMFDPRNNESFASASMDHTVKIWNIHSATCNITWDGHPDGLLCVHYFPRYFQQFLISGSSDGAAKIWDLETDTCVDTLQDHAKGISALCWHPELRVLVTGSLDGTARIWNWKYASSTYRLENIIGFNLGAVNALGYLNGSTRIVVGCHQGIALMEVNELTA</sequence>
<dbReference type="InterPro" id="IPR013783">
    <property type="entry name" value="Ig-like_fold"/>
</dbReference>
<dbReference type="SUPFAM" id="SSF49354">
    <property type="entry name" value="PapD-like"/>
    <property type="match status" value="1"/>
</dbReference>
<dbReference type="ExpressionAtlas" id="A0A077S7C8">
    <property type="expression patterns" value="baseline"/>
</dbReference>
<feature type="repeat" description="WD" evidence="5">
    <location>
        <begin position="605"/>
        <end position="648"/>
    </location>
</feature>
<reference evidence="8" key="1">
    <citation type="journal article" date="2014" name="Science">
        <title>Structural and functional partitioning of bread wheat chromosome 3B.</title>
        <authorList>
            <person name="Choulet F."/>
            <person name="Alberti A."/>
            <person name="Theil S."/>
            <person name="Glover N."/>
            <person name="Barbe V."/>
            <person name="Daron J."/>
            <person name="Pingault L."/>
            <person name="Sourdille P."/>
            <person name="Couloux A."/>
            <person name="Paux E."/>
            <person name="Leroy P."/>
            <person name="Mangenot S."/>
            <person name="Guilhot N."/>
            <person name="Le Gouis J."/>
            <person name="Balfourier F."/>
            <person name="Alaux M."/>
            <person name="Jamilloux V."/>
            <person name="Poulain J."/>
            <person name="Durand C."/>
            <person name="Bellec A."/>
            <person name="Gaspin C."/>
            <person name="Safar J."/>
            <person name="Dolezel J."/>
            <person name="Rogers J."/>
            <person name="Vandepoele K."/>
            <person name="Aury J.M."/>
            <person name="Mayer K."/>
            <person name="Berges H."/>
            <person name="Quesneville H."/>
            <person name="Wincker P."/>
            <person name="Feuillet C."/>
        </authorList>
    </citation>
    <scope>NUCLEOTIDE SEQUENCE</scope>
</reference>
<keyword evidence="4" id="KW-0968">Cytoplasmic vesicle</keyword>
<protein>
    <recommendedName>
        <fullName evidence="9">Protein kinase domain-containing protein</fullName>
    </recommendedName>
</protein>
<dbReference type="SUPFAM" id="SSF56112">
    <property type="entry name" value="Protein kinase-like (PK-like)"/>
    <property type="match status" value="1"/>
</dbReference>
<dbReference type="Pfam" id="PF00400">
    <property type="entry name" value="WD40"/>
    <property type="match status" value="4"/>
</dbReference>
<evidence type="ECO:0000256" key="4">
    <source>
        <dbReference type="ARBA" id="ARBA00023329"/>
    </source>
</evidence>
<dbReference type="InterPro" id="IPR015943">
    <property type="entry name" value="WD40/YVTN_repeat-like_dom_sf"/>
</dbReference>
<dbReference type="GO" id="GO:0030659">
    <property type="term" value="C:cytoplasmic vesicle membrane"/>
    <property type="evidence" value="ECO:0007669"/>
    <property type="project" value="UniProtKB-SubCell"/>
</dbReference>
<keyword evidence="2 5" id="KW-0853">WD repeat</keyword>
<dbReference type="InterPro" id="IPR020472">
    <property type="entry name" value="WD40_PAC1"/>
</dbReference>
<dbReference type="FunFam" id="1.10.510.10:FF:000870">
    <property type="entry name" value="OSJNBa0016N04.16-like protein"/>
    <property type="match status" value="1"/>
</dbReference>
<proteinExistence type="predicted"/>